<dbReference type="PROSITE" id="PS50011">
    <property type="entry name" value="PROTEIN_KINASE_DOM"/>
    <property type="match status" value="2"/>
</dbReference>
<dbReference type="Gene3D" id="1.10.510.10">
    <property type="entry name" value="Transferase(Phosphotransferase) domain 1"/>
    <property type="match status" value="5"/>
</dbReference>
<proteinExistence type="predicted"/>
<feature type="domain" description="Protein kinase" evidence="1">
    <location>
        <begin position="229"/>
        <end position="646"/>
    </location>
</feature>
<reference evidence="2" key="1">
    <citation type="journal article" date="2022" name="Int. J. Mol. Sci.">
        <title>Draft Genome of Tanacetum Coccineum: Genomic Comparison of Closely Related Tanacetum-Family Plants.</title>
        <authorList>
            <person name="Yamashiro T."/>
            <person name="Shiraishi A."/>
            <person name="Nakayama K."/>
            <person name="Satake H."/>
        </authorList>
    </citation>
    <scope>NUCLEOTIDE SEQUENCE</scope>
</reference>
<dbReference type="InterPro" id="IPR011009">
    <property type="entry name" value="Kinase-like_dom_sf"/>
</dbReference>
<comment type="caution">
    <text evidence="2">The sequence shown here is derived from an EMBL/GenBank/DDBJ whole genome shotgun (WGS) entry which is preliminary data.</text>
</comment>
<organism evidence="2 3">
    <name type="scientific">Tanacetum coccineum</name>
    <dbReference type="NCBI Taxonomy" id="301880"/>
    <lineage>
        <taxon>Eukaryota</taxon>
        <taxon>Viridiplantae</taxon>
        <taxon>Streptophyta</taxon>
        <taxon>Embryophyta</taxon>
        <taxon>Tracheophyta</taxon>
        <taxon>Spermatophyta</taxon>
        <taxon>Magnoliopsida</taxon>
        <taxon>eudicotyledons</taxon>
        <taxon>Gunneridae</taxon>
        <taxon>Pentapetalae</taxon>
        <taxon>asterids</taxon>
        <taxon>campanulids</taxon>
        <taxon>Asterales</taxon>
        <taxon>Asteraceae</taxon>
        <taxon>Asteroideae</taxon>
        <taxon>Anthemideae</taxon>
        <taxon>Anthemidinae</taxon>
        <taxon>Tanacetum</taxon>
    </lineage>
</organism>
<dbReference type="InterPro" id="IPR008271">
    <property type="entry name" value="Ser/Thr_kinase_AS"/>
</dbReference>
<dbReference type="InterPro" id="IPR000719">
    <property type="entry name" value="Prot_kinase_dom"/>
</dbReference>
<feature type="domain" description="Protein kinase" evidence="1">
    <location>
        <begin position="1"/>
        <end position="247"/>
    </location>
</feature>
<protein>
    <submittedName>
        <fullName evidence="2">Leucine-rich repeat receptor-like serine/threonine/tyrosine-protein kinase SOBIR1</fullName>
    </submittedName>
</protein>
<dbReference type="EMBL" id="BQNB010020396">
    <property type="protein sequence ID" value="GJT95512.1"/>
    <property type="molecule type" value="Genomic_DNA"/>
</dbReference>
<evidence type="ECO:0000259" key="1">
    <source>
        <dbReference type="PROSITE" id="PS50011"/>
    </source>
</evidence>
<dbReference type="InterPro" id="IPR051564">
    <property type="entry name" value="LRR_receptor-like_kinase"/>
</dbReference>
<dbReference type="InterPro" id="IPR001245">
    <property type="entry name" value="Ser-Thr/Tyr_kinase_cat_dom"/>
</dbReference>
<dbReference type="SMART" id="SM00220">
    <property type="entry name" value="S_TKc"/>
    <property type="match status" value="1"/>
</dbReference>
<dbReference type="Pfam" id="PF07714">
    <property type="entry name" value="PK_Tyr_Ser-Thr"/>
    <property type="match status" value="1"/>
</dbReference>
<name>A0ABQ5I884_9ASTR</name>
<dbReference type="Pfam" id="PF00069">
    <property type="entry name" value="Pkinase"/>
    <property type="match status" value="3"/>
</dbReference>
<dbReference type="SUPFAM" id="SSF56112">
    <property type="entry name" value="Protein kinase-like (PK-like)"/>
    <property type="match status" value="5"/>
</dbReference>
<sequence>MVTLMSPSSLTDSTLVQLINNIKIPAHPVREIDPTLLRRRHENQVFRVLNLAVRCVNLSYDFSNIGSLEKMRRDVQEGRFVLDWPLKYKIVMGVTNGLEYLHYGVTTNFVHRDLKPDNILLDPNMEAGIADFGLATLILDSETSLKMPNNNGTLGYIDLKYFSTLVLRRCSDVFSFGIFIAEMVMLTFPSILTDFTLIVVGVANGIEYLHNGVTPNVIHQDLKPNNILLDQDIEAGIVDFGLATPILDYDLVFWVLACLQDNQVAIKKIVLGEPHDTSDDYHNLVDQVKADTEIGKRIRHRNVVPLLACVSTPRCYKIAVGVANGLEYLHYSVTPNVIHQDLKSDNILLDQDMEAGSRILGLQHLKPDNILLDQDMEAGISDFRLATSILNSETSLQMPNNNVTFGYIDLEYFGTRVLRCSDVFSFGIFLAEMVTFSEMVTLMSPRSLTYTTLPRENAEGRSGGAFYSRLAIEVQNSRGIANGLEYLHYGETPNVIHRDLKPENILLDQDMEAGIADFGLATSILDSEISLQMPNNNGTFEYIDPKYFSTRVLRRCGDVFIFGIFLAEMVTLTSPNSLTDTNLVQLINNIKNSANPAREIDPTLIGSRHENQVLLILNLAIRCTQPSFSNRPTSHEVRIMLENMNLI</sequence>
<evidence type="ECO:0000313" key="2">
    <source>
        <dbReference type="EMBL" id="GJT95512.1"/>
    </source>
</evidence>
<dbReference type="PANTHER" id="PTHR48055:SF22">
    <property type="entry name" value="LEUCINE-RICH REPEAT RECEPTOR-LIKE SERINE_THREONINE_TYROSINE-PROTEIN KINASE SOBIR1"/>
    <property type="match status" value="1"/>
</dbReference>
<keyword evidence="3" id="KW-1185">Reference proteome</keyword>
<dbReference type="PANTHER" id="PTHR48055">
    <property type="entry name" value="LEUCINE-RICH REPEAT RECEPTOR PROTEIN KINASE EMS1"/>
    <property type="match status" value="1"/>
</dbReference>
<gene>
    <name evidence="2" type="ORF">Tco_1091030</name>
</gene>
<evidence type="ECO:0000313" key="3">
    <source>
        <dbReference type="Proteomes" id="UP001151760"/>
    </source>
</evidence>
<dbReference type="PROSITE" id="PS00108">
    <property type="entry name" value="PROTEIN_KINASE_ST"/>
    <property type="match status" value="3"/>
</dbReference>
<dbReference type="Proteomes" id="UP001151760">
    <property type="component" value="Unassembled WGS sequence"/>
</dbReference>
<reference evidence="2" key="2">
    <citation type="submission" date="2022-01" db="EMBL/GenBank/DDBJ databases">
        <authorList>
            <person name="Yamashiro T."/>
            <person name="Shiraishi A."/>
            <person name="Satake H."/>
            <person name="Nakayama K."/>
        </authorList>
    </citation>
    <scope>NUCLEOTIDE SEQUENCE</scope>
</reference>
<accession>A0ABQ5I884</accession>